<comment type="caution">
    <text evidence="2">The sequence shown here is derived from an EMBL/GenBank/DDBJ whole genome shotgun (WGS) entry which is preliminary data.</text>
</comment>
<name>A0AAV5HKP7_9ROSI</name>
<dbReference type="InterPro" id="IPR008480">
    <property type="entry name" value="DUF761_pln"/>
</dbReference>
<organism evidence="2 3">
    <name type="scientific">Rubroshorea leprosula</name>
    <dbReference type="NCBI Taxonomy" id="152421"/>
    <lineage>
        <taxon>Eukaryota</taxon>
        <taxon>Viridiplantae</taxon>
        <taxon>Streptophyta</taxon>
        <taxon>Embryophyta</taxon>
        <taxon>Tracheophyta</taxon>
        <taxon>Spermatophyta</taxon>
        <taxon>Magnoliopsida</taxon>
        <taxon>eudicotyledons</taxon>
        <taxon>Gunneridae</taxon>
        <taxon>Pentapetalae</taxon>
        <taxon>rosids</taxon>
        <taxon>malvids</taxon>
        <taxon>Malvales</taxon>
        <taxon>Dipterocarpaceae</taxon>
        <taxon>Rubroshorea</taxon>
    </lineage>
</organism>
<sequence>MSCLSIRLPPAKKAWKSFTTKLQTKLHKLHKSRTIKKPPKNRLKGTASKPTNPYLILVGRRLKRKSYRALPAGLQRCHLLKAKAEAVYIDKLFKETVPQLVEHAEVEPRPAKLAKEIEADDQPVATAPGTSEGGLEEAPPAADDVWESIGLASPLMQGIDERAEEFITRFRAEMELQEIMARNL</sequence>
<accession>A0AAV5HKP7</accession>
<dbReference type="AlphaFoldDB" id="A0AAV5HKP7"/>
<dbReference type="Proteomes" id="UP001054252">
    <property type="component" value="Unassembled WGS sequence"/>
</dbReference>
<evidence type="ECO:0000256" key="1">
    <source>
        <dbReference type="SAM" id="MobiDB-lite"/>
    </source>
</evidence>
<protein>
    <submittedName>
        <fullName evidence="2">Uncharacterized protein</fullName>
    </submittedName>
</protein>
<keyword evidence="3" id="KW-1185">Reference proteome</keyword>
<evidence type="ECO:0000313" key="2">
    <source>
        <dbReference type="EMBL" id="GKU86338.1"/>
    </source>
</evidence>
<feature type="region of interest" description="Disordered" evidence="1">
    <location>
        <begin position="118"/>
        <end position="140"/>
    </location>
</feature>
<dbReference type="EMBL" id="BPVZ01000001">
    <property type="protein sequence ID" value="GKU86338.1"/>
    <property type="molecule type" value="Genomic_DNA"/>
</dbReference>
<evidence type="ECO:0000313" key="3">
    <source>
        <dbReference type="Proteomes" id="UP001054252"/>
    </source>
</evidence>
<feature type="compositionally biased region" description="Basic residues" evidence="1">
    <location>
        <begin position="27"/>
        <end position="43"/>
    </location>
</feature>
<dbReference type="Pfam" id="PF05553">
    <property type="entry name" value="DUF761"/>
    <property type="match status" value="1"/>
</dbReference>
<proteinExistence type="predicted"/>
<reference evidence="2 3" key="1">
    <citation type="journal article" date="2021" name="Commun. Biol.">
        <title>The genome of Shorea leprosula (Dipterocarpaceae) highlights the ecological relevance of drought in aseasonal tropical rainforests.</title>
        <authorList>
            <person name="Ng K.K.S."/>
            <person name="Kobayashi M.J."/>
            <person name="Fawcett J.A."/>
            <person name="Hatakeyama M."/>
            <person name="Paape T."/>
            <person name="Ng C.H."/>
            <person name="Ang C.C."/>
            <person name="Tnah L.H."/>
            <person name="Lee C.T."/>
            <person name="Nishiyama T."/>
            <person name="Sese J."/>
            <person name="O'Brien M.J."/>
            <person name="Copetti D."/>
            <person name="Mohd Noor M.I."/>
            <person name="Ong R.C."/>
            <person name="Putra M."/>
            <person name="Sireger I.Z."/>
            <person name="Indrioko S."/>
            <person name="Kosugi Y."/>
            <person name="Izuno A."/>
            <person name="Isagi Y."/>
            <person name="Lee S.L."/>
            <person name="Shimizu K.K."/>
        </authorList>
    </citation>
    <scope>NUCLEOTIDE SEQUENCE [LARGE SCALE GENOMIC DNA]</scope>
    <source>
        <strain evidence="2">214</strain>
    </source>
</reference>
<feature type="region of interest" description="Disordered" evidence="1">
    <location>
        <begin position="27"/>
        <end position="49"/>
    </location>
</feature>
<gene>
    <name evidence="2" type="ORF">SLEP1_g876</name>
</gene>